<dbReference type="InterPro" id="IPR035595">
    <property type="entry name" value="UDP_glycos_trans_CS"/>
</dbReference>
<dbReference type="GO" id="GO:0015020">
    <property type="term" value="F:glucuronosyltransferase activity"/>
    <property type="evidence" value="ECO:0007669"/>
    <property type="project" value="UniProtKB-EC"/>
</dbReference>
<dbReference type="EC" id="2.4.1.17" evidence="2"/>
<proteinExistence type="inferred from homology"/>
<dbReference type="FunFam" id="3.40.50.2000:FF:000021">
    <property type="entry name" value="UDP-glucuronosyltransferase"/>
    <property type="match status" value="1"/>
</dbReference>
<dbReference type="Gene3D" id="3.40.50.2000">
    <property type="entry name" value="Glycogen Phosphorylase B"/>
    <property type="match status" value="1"/>
</dbReference>
<dbReference type="EnsemblMetazoa" id="PPA26906.1">
    <property type="protein sequence ID" value="PPA26906.1"/>
    <property type="gene ID" value="WBGene00116460"/>
</dbReference>
<reference evidence="8" key="1">
    <citation type="journal article" date="2008" name="Nat. Genet.">
        <title>The Pristionchus pacificus genome provides a unique perspective on nematode lifestyle and parasitism.</title>
        <authorList>
            <person name="Dieterich C."/>
            <person name="Clifton S.W."/>
            <person name="Schuster L.N."/>
            <person name="Chinwalla A."/>
            <person name="Delehaunty K."/>
            <person name="Dinkelacker I."/>
            <person name="Fulton L."/>
            <person name="Fulton R."/>
            <person name="Godfrey J."/>
            <person name="Minx P."/>
            <person name="Mitreva M."/>
            <person name="Roeseler W."/>
            <person name="Tian H."/>
            <person name="Witte H."/>
            <person name="Yang S.P."/>
            <person name="Wilson R.K."/>
            <person name="Sommer R.J."/>
        </authorList>
    </citation>
    <scope>NUCLEOTIDE SEQUENCE [LARGE SCALE GENOMIC DNA]</scope>
    <source>
        <strain evidence="8">PS312</strain>
    </source>
</reference>
<dbReference type="InterPro" id="IPR002213">
    <property type="entry name" value="UDP_glucos_trans"/>
</dbReference>
<dbReference type="InterPro" id="IPR050271">
    <property type="entry name" value="UDP-glycosyltransferase"/>
</dbReference>
<evidence type="ECO:0000256" key="3">
    <source>
        <dbReference type="ARBA" id="ARBA00022676"/>
    </source>
</evidence>
<protein>
    <recommendedName>
        <fullName evidence="2">glucuronosyltransferase</fullName>
        <ecNumber evidence="2">2.4.1.17</ecNumber>
    </recommendedName>
</protein>
<dbReference type="CDD" id="cd03784">
    <property type="entry name" value="GT1_Gtf-like"/>
    <property type="match status" value="1"/>
</dbReference>
<evidence type="ECO:0000256" key="4">
    <source>
        <dbReference type="ARBA" id="ARBA00022679"/>
    </source>
</evidence>
<accession>A0A8R1YIY5</accession>
<evidence type="ECO:0000313" key="8">
    <source>
        <dbReference type="Proteomes" id="UP000005239"/>
    </source>
</evidence>
<gene>
    <name evidence="7" type="primary">WBGene00116460</name>
</gene>
<dbReference type="PROSITE" id="PS00375">
    <property type="entry name" value="UDPGT"/>
    <property type="match status" value="1"/>
</dbReference>
<keyword evidence="8" id="KW-1185">Reference proteome</keyword>
<organism evidence="7 8">
    <name type="scientific">Pristionchus pacificus</name>
    <name type="common">Parasitic nematode worm</name>
    <dbReference type="NCBI Taxonomy" id="54126"/>
    <lineage>
        <taxon>Eukaryota</taxon>
        <taxon>Metazoa</taxon>
        <taxon>Ecdysozoa</taxon>
        <taxon>Nematoda</taxon>
        <taxon>Chromadorea</taxon>
        <taxon>Rhabditida</taxon>
        <taxon>Rhabditina</taxon>
        <taxon>Diplogasteromorpha</taxon>
        <taxon>Diplogasteroidea</taxon>
        <taxon>Neodiplogasteridae</taxon>
        <taxon>Pristionchus</taxon>
    </lineage>
</organism>
<dbReference type="SUPFAM" id="SSF53756">
    <property type="entry name" value="UDP-Glycosyltransferase/glycogen phosphorylase"/>
    <property type="match status" value="2"/>
</dbReference>
<keyword evidence="4" id="KW-0808">Transferase</keyword>
<dbReference type="OrthoDB" id="5835829at2759"/>
<accession>A0A2A6BZT7</accession>
<comment type="catalytic activity">
    <reaction evidence="6">
        <text>glucuronate acceptor + UDP-alpha-D-glucuronate = acceptor beta-D-glucuronoside + UDP + H(+)</text>
        <dbReference type="Rhea" id="RHEA:21032"/>
        <dbReference type="ChEBI" id="CHEBI:15378"/>
        <dbReference type="ChEBI" id="CHEBI:58052"/>
        <dbReference type="ChEBI" id="CHEBI:58223"/>
        <dbReference type="ChEBI" id="CHEBI:132367"/>
        <dbReference type="ChEBI" id="CHEBI:132368"/>
        <dbReference type="EC" id="2.4.1.17"/>
    </reaction>
</comment>
<dbReference type="PANTHER" id="PTHR48043">
    <property type="entry name" value="EG:EG0003.4 PROTEIN-RELATED"/>
    <property type="match status" value="1"/>
</dbReference>
<evidence type="ECO:0000313" key="7">
    <source>
        <dbReference type="EnsemblMetazoa" id="PPA26906.1"/>
    </source>
</evidence>
<dbReference type="PANTHER" id="PTHR48043:SF143">
    <property type="entry name" value="UDP-GLUCURONOSYLTRANSFERASE"/>
    <property type="match status" value="1"/>
</dbReference>
<keyword evidence="5" id="KW-0732">Signal</keyword>
<evidence type="ECO:0000256" key="5">
    <source>
        <dbReference type="ARBA" id="ARBA00022729"/>
    </source>
</evidence>
<evidence type="ECO:0000256" key="2">
    <source>
        <dbReference type="ARBA" id="ARBA00012544"/>
    </source>
</evidence>
<dbReference type="Pfam" id="PF00201">
    <property type="entry name" value="UDPGT"/>
    <property type="match status" value="1"/>
</dbReference>
<evidence type="ECO:0000256" key="1">
    <source>
        <dbReference type="ARBA" id="ARBA00009995"/>
    </source>
</evidence>
<evidence type="ECO:0000256" key="6">
    <source>
        <dbReference type="ARBA" id="ARBA00047475"/>
    </source>
</evidence>
<reference evidence="7" key="2">
    <citation type="submission" date="2022-06" db="UniProtKB">
        <authorList>
            <consortium name="EnsemblMetazoa"/>
        </authorList>
    </citation>
    <scope>IDENTIFICATION</scope>
    <source>
        <strain evidence="7">PS312</strain>
    </source>
</reference>
<comment type="similarity">
    <text evidence="1">Belongs to the UDP-glycosyltransferase family.</text>
</comment>
<sequence>MLSRLLLFLALIQLCTAGKILVYSPSISASHLISNGRIAKTLAIAGHEVTLFIPEYSAGLNDFKNPEHPKLTVVHMRNIIIPVFISFSERFALASLPRMEPPPPALATQESVDVLTKLVKSLHVKLDKLFSSPATVPAVHPVSTNSTTTYASVVRAIADSDKIKAKSQRAVLVGSTEKKTPEETQEHDELILKEIILATHDKELKEAYDSGSITHDRFPSNKPPGRRIVKYSLPSTKLRDKLLAGIRTIGKPSSFEPNMYVRRDLMPSELDQERCARDEARKRNISAGCLKFGVRDCELIQFRGPTFRPLPNGYCKPIESNENTSVTTISEQQSKSNNKHSTIIDKSKASKLATIPEEKHTTVNTTSISDNVTTRKKDDKPTTVAPSLSSTGGTGIFLSIGIVWQSCKSPSYQPTFLLCPKLRSDIFALTETWLTENDCDAFLLRGMTEYFVFRADRVDSRGGGVLIYAHSRMLPIPVSSLVIPGYECVAIDVFSSSSTKAHNCIRIITGEWHEYLAKYGRLAVFQAPLIVQATKEGSAFDEYNAACESGFEEVEFTPISIRYGFEDALHSTCDAILHRRDELEFLRVEKFDVAFGEQLDTCALGIFKYLGIDNILWISTTQLMEANSYRLGVPQPTSYVPTIEENDNNDVMNFWQRAHNLYMYLLAITIHSYGVDGTTAIFRRHLGRDFPNTGDIAANASLCFVNSDEQFDLPRPSIWKNIYVGGLGIEEPRPLEPKIAAIMKKGKKGVILMSLGTIAPFHALPEKAQREVITVFERFADYHFILKISKEDETTAKLISHLTNVDLLQWLPQTDLLGHHRLRLFIMHGGLNGLMEAAHRAVPVVIIPFFADQFRNGRLVEKRGMGKSILKQQLNSRTLGSAVKALLTDPSYKQSAERISQLLKTRPFSAEERLVKWTEFAITNGILSHLNVEGARLSTIVYFNVDVILAASTVVVVLFYLLARVAKFILVGPAHKRTVKTKKQ</sequence>
<keyword evidence="3" id="KW-0328">Glycosyltransferase</keyword>
<dbReference type="GO" id="GO:0008194">
    <property type="term" value="F:UDP-glycosyltransferase activity"/>
    <property type="evidence" value="ECO:0000318"/>
    <property type="project" value="GO_Central"/>
</dbReference>
<name>A0A2A6BZT7_PRIPA</name>
<dbReference type="AlphaFoldDB" id="A0A2A6BZT7"/>
<dbReference type="Proteomes" id="UP000005239">
    <property type="component" value="Unassembled WGS sequence"/>
</dbReference>